<dbReference type="SUPFAM" id="SSF49348">
    <property type="entry name" value="Clathrin adaptor appendage domain"/>
    <property type="match status" value="1"/>
</dbReference>
<organism evidence="9 10">
    <name type="scientific">Pichia membranifaciens NRRL Y-2026</name>
    <dbReference type="NCBI Taxonomy" id="763406"/>
    <lineage>
        <taxon>Eukaryota</taxon>
        <taxon>Fungi</taxon>
        <taxon>Dikarya</taxon>
        <taxon>Ascomycota</taxon>
        <taxon>Saccharomycotina</taxon>
        <taxon>Pichiomycetes</taxon>
        <taxon>Pichiales</taxon>
        <taxon>Pichiaceae</taxon>
        <taxon>Pichia</taxon>
    </lineage>
</organism>
<proteinExistence type="predicted"/>
<evidence type="ECO:0000256" key="6">
    <source>
        <dbReference type="ARBA" id="ARBA00023136"/>
    </source>
</evidence>
<keyword evidence="10" id="KW-1185">Reference proteome</keyword>
<dbReference type="OrthoDB" id="28053at2759"/>
<dbReference type="GO" id="GO:0006886">
    <property type="term" value="P:intracellular protein transport"/>
    <property type="evidence" value="ECO:0007669"/>
    <property type="project" value="InterPro"/>
</dbReference>
<dbReference type="GO" id="GO:0005829">
    <property type="term" value="C:cytosol"/>
    <property type="evidence" value="ECO:0007669"/>
    <property type="project" value="GOC"/>
</dbReference>
<evidence type="ECO:0000256" key="5">
    <source>
        <dbReference type="ARBA" id="ARBA00023034"/>
    </source>
</evidence>
<keyword evidence="7" id="KW-0812">Transmembrane</keyword>
<dbReference type="GO" id="GO:0030117">
    <property type="term" value="C:membrane coat"/>
    <property type="evidence" value="ECO:0007669"/>
    <property type="project" value="InterPro"/>
</dbReference>
<dbReference type="InterPro" id="IPR002553">
    <property type="entry name" value="Clathrin/coatomer_adapt-like_N"/>
</dbReference>
<dbReference type="InterPro" id="IPR008153">
    <property type="entry name" value="GAE_dom"/>
</dbReference>
<evidence type="ECO:0000256" key="7">
    <source>
        <dbReference type="SAM" id="Phobius"/>
    </source>
</evidence>
<dbReference type="InterPro" id="IPR016024">
    <property type="entry name" value="ARM-type_fold"/>
</dbReference>
<dbReference type="STRING" id="763406.A0A1E3NSC1"/>
<evidence type="ECO:0000256" key="4">
    <source>
        <dbReference type="ARBA" id="ARBA00022927"/>
    </source>
</evidence>
<evidence type="ECO:0000259" key="8">
    <source>
        <dbReference type="PROSITE" id="PS50180"/>
    </source>
</evidence>
<dbReference type="RefSeq" id="XP_019020112.1">
    <property type="nucleotide sequence ID" value="XM_019163679.1"/>
</dbReference>
<dbReference type="PROSITE" id="PS50180">
    <property type="entry name" value="GAE"/>
    <property type="match status" value="1"/>
</dbReference>
<feature type="transmembrane region" description="Helical" evidence="7">
    <location>
        <begin position="1164"/>
        <end position="1180"/>
    </location>
</feature>
<dbReference type="AlphaFoldDB" id="A0A1E3NSC1"/>
<evidence type="ECO:0000256" key="3">
    <source>
        <dbReference type="ARBA" id="ARBA00022448"/>
    </source>
</evidence>
<dbReference type="SUPFAM" id="SSF48371">
    <property type="entry name" value="ARM repeat"/>
    <property type="match status" value="1"/>
</dbReference>
<evidence type="ECO:0000313" key="10">
    <source>
        <dbReference type="Proteomes" id="UP000094455"/>
    </source>
</evidence>
<dbReference type="InterPro" id="IPR011989">
    <property type="entry name" value="ARM-like"/>
</dbReference>
<dbReference type="SMART" id="SM00809">
    <property type="entry name" value="Alpha_adaptinC2"/>
    <property type="match status" value="1"/>
</dbReference>
<keyword evidence="3" id="KW-0813">Transport</keyword>
<dbReference type="InterPro" id="IPR050840">
    <property type="entry name" value="Adaptor_Complx_Large_Subunit"/>
</dbReference>
<keyword evidence="6 7" id="KW-0472">Membrane</keyword>
<feature type="transmembrane region" description="Helical" evidence="7">
    <location>
        <begin position="1112"/>
        <end position="1129"/>
    </location>
</feature>
<comment type="subcellular location">
    <subcellularLocation>
        <location evidence="1">Endomembrane system</location>
    </subcellularLocation>
    <subcellularLocation>
        <location evidence="2">Golgi apparatus</location>
    </subcellularLocation>
</comment>
<gene>
    <name evidence="9" type="ORF">PICMEDRAFT_70579</name>
</gene>
<name>A0A1E3NSC1_9ASCO</name>
<dbReference type="GO" id="GO:0005794">
    <property type="term" value="C:Golgi apparatus"/>
    <property type="evidence" value="ECO:0007669"/>
    <property type="project" value="UniProtKB-SubCell"/>
</dbReference>
<dbReference type="Gene3D" id="1.25.10.10">
    <property type="entry name" value="Leucine-rich Repeat Variant"/>
    <property type="match status" value="1"/>
</dbReference>
<sequence>MNSTKVLQEPWQFMGLEQSQAPDLLSEEEYFAETSDDVSTAQFQIPKIYCSTKDKKFDLFDKFSYAQLIEFLVRSRIAQCHRADKSPGRVPKQGKRDRGVFYEWLKAHVDLHSKQCNDFITENENSLLRLKNKRQLLMFLNRRFEKTHHLRNDASKYTDRVSIFRSLVKGSTSTNANPVVLPVLLFSMLLTFVFVLMLFTLFFKTNTFERLFYSYPPYMHLIKTSKTFLLAMSVRNSKTIAAERAVIRKESAKIRSSFRDIHLDNDKRKRNIQKLLYLYILGEPTYFGQVECLKLLASPRFTDKRVGYMATMLILDESQDILTLLTNSLDIDMKSSNQFIVGLALCTLGNIASPELAKDLYPDVEKLLTSQQSYIKKKAALVAAKLVEKDPMLTEVYLPYISDLLNEKSHGVLLGTCCLIDSIYYHDETSRPQLKQLVPKLLAQIKLLTTTGYSPEYSVKGISDPFLTVSLMKSLRTILQHDNDSQYLESLNDLLTQVCANFENTKGAGCAILYETVKTIFAVDSDSSLKVLGINILSKFLIQKDNNIRYVALDTLLQVIEFEPLAVQRHRATIVGCLHDGDISIRRRALELTFGIMNQQNIKLLTKELLKYLTNEEDEELKTYITTQLSISCEKYNANLEWTLETMISMLNTAGNYCNDTILSSILAMIMQVGNKSLTKKILTDMITTLKAGLYDQYGLSLVTVWCLGEYADLVIANIDKEITEESIVELINSVLAVANYSTEQQKIQIKIYVLTSCLKLSTKIQKPSLIEKLRQIINRSTTDMNLEIQSRAIEYAKIFSEPISIKRGLLERMPAPSIRKHESLSLLNRSHNLVSGNGAGDGSSKTGDILLDLLGDDFASSNNAGGNVKKEKESAIDLLSDIFGGSSITNNAANPAEQKNGNILGLFNSQAAGNTTGGFNGTTIADSPSLASFTAKIAEPESIEGFNDGMIKVGFVEKSVGNGAANLEAIVKNVSTTGASISGISVLCAVPKHQKLQLSSISKTVLATQDFTVLDVKITGNPGSKVKIRVKLSYVANGSKVDRQFDFAGQSDSAMDFKNIQVQAQQYLTKIDADVKLTLAVNDHKPRSPQSTKHVSVLDTFEAQTKLPRSYAVLGAGALYFLMVFLNFGGIGQLLSNLAGFALPGYLSLKALKTRTSTDDTKLLTYWVVFAALQIVEFWSKTILYWIPAYFLFKTLFLLYIALPSTNGAELIYKSVLAPLTDRFVVADGPAADLMDKVGEKVE</sequence>
<dbReference type="Pfam" id="PF03134">
    <property type="entry name" value="TB2_DP1_HVA22"/>
    <property type="match status" value="1"/>
</dbReference>
<dbReference type="Gene3D" id="2.60.40.1230">
    <property type="match status" value="1"/>
</dbReference>
<accession>A0A1E3NSC1</accession>
<dbReference type="Pfam" id="PF02883">
    <property type="entry name" value="Alpha_adaptinC2"/>
    <property type="match status" value="1"/>
</dbReference>
<evidence type="ECO:0000256" key="1">
    <source>
        <dbReference type="ARBA" id="ARBA00004308"/>
    </source>
</evidence>
<dbReference type="InterPro" id="IPR008152">
    <property type="entry name" value="Clathrin_a/b/g-adaptin_app_Ig"/>
</dbReference>
<dbReference type="PANTHER" id="PTHR22780">
    <property type="entry name" value="ADAPTIN, ALPHA/GAMMA/EPSILON"/>
    <property type="match status" value="1"/>
</dbReference>
<dbReference type="InterPro" id="IPR013041">
    <property type="entry name" value="Clathrin_app_Ig-like_sf"/>
</dbReference>
<keyword evidence="4" id="KW-0653">Protein transport</keyword>
<keyword evidence="5" id="KW-0333">Golgi apparatus</keyword>
<dbReference type="Pfam" id="PF01602">
    <property type="entry name" value="Adaptin_N"/>
    <property type="match status" value="1"/>
</dbReference>
<reference evidence="9 10" key="1">
    <citation type="journal article" date="2016" name="Proc. Natl. Acad. Sci. U.S.A.">
        <title>Comparative genomics of biotechnologically important yeasts.</title>
        <authorList>
            <person name="Riley R."/>
            <person name="Haridas S."/>
            <person name="Wolfe K.H."/>
            <person name="Lopes M.R."/>
            <person name="Hittinger C.T."/>
            <person name="Goeker M."/>
            <person name="Salamov A.A."/>
            <person name="Wisecaver J.H."/>
            <person name="Long T.M."/>
            <person name="Calvey C.H."/>
            <person name="Aerts A.L."/>
            <person name="Barry K.W."/>
            <person name="Choi C."/>
            <person name="Clum A."/>
            <person name="Coughlan A.Y."/>
            <person name="Deshpande S."/>
            <person name="Douglass A.P."/>
            <person name="Hanson S.J."/>
            <person name="Klenk H.-P."/>
            <person name="LaButti K.M."/>
            <person name="Lapidus A."/>
            <person name="Lindquist E.A."/>
            <person name="Lipzen A.M."/>
            <person name="Meier-Kolthoff J.P."/>
            <person name="Ohm R.A."/>
            <person name="Otillar R.P."/>
            <person name="Pangilinan J.L."/>
            <person name="Peng Y."/>
            <person name="Rokas A."/>
            <person name="Rosa C.A."/>
            <person name="Scheuner C."/>
            <person name="Sibirny A.A."/>
            <person name="Slot J.C."/>
            <person name="Stielow J.B."/>
            <person name="Sun H."/>
            <person name="Kurtzman C.P."/>
            <person name="Blackwell M."/>
            <person name="Grigoriev I.V."/>
            <person name="Jeffries T.W."/>
        </authorList>
    </citation>
    <scope>NUCLEOTIDE SEQUENCE [LARGE SCALE GENOMIC DNA]</scope>
    <source>
        <strain evidence="9 10">NRRL Y-2026</strain>
    </source>
</reference>
<dbReference type="GeneID" id="30180366"/>
<dbReference type="GO" id="GO:0016192">
    <property type="term" value="P:vesicle-mediated transport"/>
    <property type="evidence" value="ECO:0007669"/>
    <property type="project" value="InterPro"/>
</dbReference>
<keyword evidence="7" id="KW-1133">Transmembrane helix</keyword>
<dbReference type="GO" id="GO:0016482">
    <property type="term" value="P:cytosolic transport"/>
    <property type="evidence" value="ECO:0007669"/>
    <property type="project" value="UniProtKB-ARBA"/>
</dbReference>
<feature type="transmembrane region" description="Helical" evidence="7">
    <location>
        <begin position="179"/>
        <end position="203"/>
    </location>
</feature>
<dbReference type="InterPro" id="IPR004345">
    <property type="entry name" value="TB2_DP1_HVA22"/>
</dbReference>
<feature type="transmembrane region" description="Helical" evidence="7">
    <location>
        <begin position="1186"/>
        <end position="1204"/>
    </location>
</feature>
<protein>
    <recommendedName>
        <fullName evidence="8">GAE domain-containing protein</fullName>
    </recommendedName>
</protein>
<evidence type="ECO:0000313" key="9">
    <source>
        <dbReference type="EMBL" id="ODQ48999.1"/>
    </source>
</evidence>
<dbReference type="Proteomes" id="UP000094455">
    <property type="component" value="Unassembled WGS sequence"/>
</dbReference>
<feature type="domain" description="GAE" evidence="8">
    <location>
        <begin position="939"/>
        <end position="1052"/>
    </location>
</feature>
<evidence type="ECO:0000256" key="2">
    <source>
        <dbReference type="ARBA" id="ARBA00004555"/>
    </source>
</evidence>
<dbReference type="EMBL" id="KV454001">
    <property type="protein sequence ID" value="ODQ48999.1"/>
    <property type="molecule type" value="Genomic_DNA"/>
</dbReference>